<dbReference type="Proteomes" id="UP000007819">
    <property type="component" value="Chromosome A3"/>
</dbReference>
<evidence type="ECO:0000256" key="4">
    <source>
        <dbReference type="ARBA" id="ARBA00023288"/>
    </source>
</evidence>
<evidence type="ECO:0000256" key="2">
    <source>
        <dbReference type="ARBA" id="ARBA00005778"/>
    </source>
</evidence>
<dbReference type="PANTHER" id="PTHR12422">
    <property type="entry name" value="GH09096P"/>
    <property type="match status" value="1"/>
</dbReference>
<keyword evidence="5" id="KW-1133">Transmembrane helix</keyword>
<comment type="subcellular location">
    <subcellularLocation>
        <location evidence="1">Membrane</location>
        <topology evidence="1">Lipid-anchor</topology>
    </subcellularLocation>
</comment>
<keyword evidence="8" id="KW-1185">Reference proteome</keyword>
<keyword evidence="5" id="KW-0812">Transmembrane</keyword>
<dbReference type="RefSeq" id="XP_016656152.1">
    <property type="nucleotide sequence ID" value="XM_016800663.2"/>
</dbReference>
<evidence type="ECO:0000259" key="6">
    <source>
        <dbReference type="Pfam" id="PF07159"/>
    </source>
</evidence>
<name>A0A8R2H2C1_ACYPI</name>
<keyword evidence="3 5" id="KW-0472">Membrane</keyword>
<organism evidence="7 8">
    <name type="scientific">Acyrthosiphon pisum</name>
    <name type="common">Pea aphid</name>
    <dbReference type="NCBI Taxonomy" id="7029"/>
    <lineage>
        <taxon>Eukaryota</taxon>
        <taxon>Metazoa</taxon>
        <taxon>Ecdysozoa</taxon>
        <taxon>Arthropoda</taxon>
        <taxon>Hexapoda</taxon>
        <taxon>Insecta</taxon>
        <taxon>Pterygota</taxon>
        <taxon>Neoptera</taxon>
        <taxon>Paraneoptera</taxon>
        <taxon>Hemiptera</taxon>
        <taxon>Sternorrhyncha</taxon>
        <taxon>Aphidomorpha</taxon>
        <taxon>Aphidoidea</taxon>
        <taxon>Aphididae</taxon>
        <taxon>Macrosiphini</taxon>
        <taxon>Acyrthosiphon</taxon>
    </lineage>
</organism>
<evidence type="ECO:0000256" key="5">
    <source>
        <dbReference type="SAM" id="Phobius"/>
    </source>
</evidence>
<feature type="transmembrane region" description="Helical" evidence="5">
    <location>
        <begin position="60"/>
        <end position="78"/>
    </location>
</feature>
<dbReference type="InterPro" id="IPR039789">
    <property type="entry name" value="CYRI"/>
</dbReference>
<keyword evidence="4" id="KW-0449">Lipoprotein</keyword>
<comment type="similarity">
    <text evidence="2">Belongs to the CYRI family.</text>
</comment>
<dbReference type="GO" id="GO:0030833">
    <property type="term" value="P:regulation of actin filament polymerization"/>
    <property type="evidence" value="ECO:0007669"/>
    <property type="project" value="InterPro"/>
</dbReference>
<reference evidence="8" key="1">
    <citation type="submission" date="2010-06" db="EMBL/GenBank/DDBJ databases">
        <authorList>
            <person name="Jiang H."/>
            <person name="Abraham K."/>
            <person name="Ali S."/>
            <person name="Alsbrooks S.L."/>
            <person name="Anim B.N."/>
            <person name="Anosike U.S."/>
            <person name="Attaway T."/>
            <person name="Bandaranaike D.P."/>
            <person name="Battles P.K."/>
            <person name="Bell S.N."/>
            <person name="Bell A.V."/>
            <person name="Beltran B."/>
            <person name="Bickham C."/>
            <person name="Bustamante Y."/>
            <person name="Caleb T."/>
            <person name="Canada A."/>
            <person name="Cardenas V."/>
            <person name="Carter K."/>
            <person name="Chacko J."/>
            <person name="Chandrabose M.N."/>
            <person name="Chavez D."/>
            <person name="Chavez A."/>
            <person name="Chen L."/>
            <person name="Chu H.-S."/>
            <person name="Claassen K.J."/>
            <person name="Cockrell R."/>
            <person name="Collins M."/>
            <person name="Cooper J.A."/>
            <person name="Cree A."/>
            <person name="Curry S.M."/>
            <person name="Da Y."/>
            <person name="Dao M.D."/>
            <person name="Das B."/>
            <person name="Davila M.-L."/>
            <person name="Davy-Carroll L."/>
            <person name="Denson S."/>
            <person name="Dinh H."/>
            <person name="Ebong V.E."/>
            <person name="Edwards J.R."/>
            <person name="Egan A."/>
            <person name="El-Daye J."/>
            <person name="Escobedo L."/>
            <person name="Fernandez S."/>
            <person name="Fernando P.R."/>
            <person name="Flagg N."/>
            <person name="Forbes L.D."/>
            <person name="Fowler R.G."/>
            <person name="Fu Q."/>
            <person name="Gabisi R.A."/>
            <person name="Ganer J."/>
            <person name="Garbino Pronczuk A."/>
            <person name="Garcia R.M."/>
            <person name="Garner T."/>
            <person name="Garrett T.E."/>
            <person name="Gonzalez D.A."/>
            <person name="Hamid H."/>
            <person name="Hawkins E.S."/>
            <person name="Hirani K."/>
            <person name="Hogues M.E."/>
            <person name="Hollins B."/>
            <person name="Hsiao C.-H."/>
            <person name="Jabil R."/>
            <person name="James M.L."/>
            <person name="Jhangiani S.N."/>
            <person name="Johnson B."/>
            <person name="Johnson Q."/>
            <person name="Joshi V."/>
            <person name="Kalu J.B."/>
            <person name="Kam C."/>
            <person name="Kashfia A."/>
            <person name="Keebler J."/>
            <person name="Kisamo H."/>
            <person name="Kovar C.L."/>
            <person name="Lago L.A."/>
            <person name="Lai C.-Y."/>
            <person name="Laidlaw J."/>
            <person name="Lara F."/>
            <person name="Le T.-K."/>
            <person name="Lee S.L."/>
            <person name="Legall F.H."/>
            <person name="Lemon S.J."/>
            <person name="Lewis L.R."/>
            <person name="Li B."/>
            <person name="Liu Y."/>
            <person name="Liu Y.-S."/>
            <person name="Lopez J."/>
            <person name="Lozado R.J."/>
            <person name="Lu J."/>
            <person name="Madu R.C."/>
            <person name="Maheshwari M."/>
            <person name="Maheshwari R."/>
            <person name="Malloy K."/>
            <person name="Martinez E."/>
            <person name="Mathew T."/>
            <person name="Mercado I.C."/>
            <person name="Mercado C."/>
            <person name="Meyer B."/>
            <person name="Montgomery K."/>
            <person name="Morgan M.B."/>
            <person name="Munidasa M."/>
            <person name="Nazareth L.V."/>
            <person name="Nelson J."/>
            <person name="Ng B.M."/>
            <person name="Nguyen N.B."/>
            <person name="Nguyen P.Q."/>
            <person name="Nguyen T."/>
            <person name="Obregon M."/>
            <person name="Okwuonu G.O."/>
            <person name="Onwere C.G."/>
            <person name="Orozco G."/>
            <person name="Parra A."/>
            <person name="Patel S."/>
            <person name="Patil S."/>
            <person name="Perez A."/>
            <person name="Perez Y."/>
            <person name="Pham C."/>
            <person name="Primus E.L."/>
            <person name="Pu L.-L."/>
            <person name="Puazo M."/>
            <person name="Qin X."/>
            <person name="Quiroz J.B."/>
            <person name="Reese J."/>
            <person name="Richards S."/>
            <person name="Rives C.M."/>
            <person name="Robberts R."/>
            <person name="Ruiz S.J."/>
            <person name="Ruiz M.J."/>
            <person name="Santibanez J."/>
            <person name="Schneider B.W."/>
            <person name="Sisson I."/>
            <person name="Smith M."/>
            <person name="Sodergren E."/>
            <person name="Song X.-Z."/>
            <person name="Song B.B."/>
            <person name="Summersgill H."/>
            <person name="Thelus R."/>
            <person name="Thornton R.D."/>
            <person name="Trejos Z.Y."/>
            <person name="Usmani K."/>
            <person name="Vattathil S."/>
            <person name="Villasana D."/>
            <person name="Walker D.L."/>
            <person name="Wang S."/>
            <person name="Wang K."/>
            <person name="White C.S."/>
            <person name="Williams A.C."/>
            <person name="Williamson J."/>
            <person name="Wilson K."/>
            <person name="Woghiren I.O."/>
            <person name="Woodworth J.R."/>
            <person name="Worley K.C."/>
            <person name="Wright R.A."/>
            <person name="Wu W."/>
            <person name="Young L."/>
            <person name="Zhang L."/>
            <person name="Zhang J."/>
            <person name="Zhu Y."/>
            <person name="Muzny D.M."/>
            <person name="Weinstock G."/>
            <person name="Gibbs R.A."/>
        </authorList>
    </citation>
    <scope>NUCLEOTIDE SEQUENCE [LARGE SCALE GENOMIC DNA]</scope>
    <source>
        <strain evidence="8">LSR1</strain>
    </source>
</reference>
<proteinExistence type="inferred from homology"/>
<dbReference type="InterPro" id="IPR009828">
    <property type="entry name" value="CYRIA/CYRIB_Rac1-bd"/>
</dbReference>
<sequence length="94" mass="10905">MELFDEVQIVLTEASDVLSDPKHYLGADQYIRAAINNPSAEQNALTWEALMPRIRTLRRFYFFSQKIAISYVCWAIYLPECGIPSFCVLHNYNN</sequence>
<feature type="domain" description="CYRIA/CYRIB Rac1 binding" evidence="6">
    <location>
        <begin position="2"/>
        <end position="68"/>
    </location>
</feature>
<dbReference type="KEGG" id="api:107882393"/>
<dbReference type="GO" id="GO:0031267">
    <property type="term" value="F:small GTPase binding"/>
    <property type="evidence" value="ECO:0007669"/>
    <property type="project" value="InterPro"/>
</dbReference>
<accession>A0A8R2H2C1</accession>
<dbReference type="AlphaFoldDB" id="A0A8R2H2C1"/>
<evidence type="ECO:0000256" key="3">
    <source>
        <dbReference type="ARBA" id="ARBA00023136"/>
    </source>
</evidence>
<protein>
    <recommendedName>
        <fullName evidence="6">CYRIA/CYRIB Rac1 binding domain-containing protein</fullName>
    </recommendedName>
</protein>
<evidence type="ECO:0000313" key="8">
    <source>
        <dbReference type="Proteomes" id="UP000007819"/>
    </source>
</evidence>
<dbReference type="EnsemblMetazoa" id="XM_016800663.2">
    <property type="protein sequence ID" value="XP_016656152.1"/>
    <property type="gene ID" value="LOC107882393"/>
</dbReference>
<evidence type="ECO:0000313" key="7">
    <source>
        <dbReference type="EnsemblMetazoa" id="XP_016656152.1"/>
    </source>
</evidence>
<evidence type="ECO:0000256" key="1">
    <source>
        <dbReference type="ARBA" id="ARBA00004635"/>
    </source>
</evidence>
<dbReference type="OrthoDB" id="60973at2759"/>
<dbReference type="GeneID" id="107882393"/>
<reference evidence="7" key="2">
    <citation type="submission" date="2022-06" db="UniProtKB">
        <authorList>
            <consortium name="EnsemblMetazoa"/>
        </authorList>
    </citation>
    <scope>IDENTIFICATION</scope>
</reference>
<dbReference type="GO" id="GO:0016020">
    <property type="term" value="C:membrane"/>
    <property type="evidence" value="ECO:0007669"/>
    <property type="project" value="UniProtKB-SubCell"/>
</dbReference>
<dbReference type="Pfam" id="PF07159">
    <property type="entry name" value="CYRIA-B_Rac1-bd"/>
    <property type="match status" value="1"/>
</dbReference>